<evidence type="ECO:0000313" key="2">
    <source>
        <dbReference type="Proteomes" id="UP000054248"/>
    </source>
</evidence>
<dbReference type="OrthoDB" id="3228072at2759"/>
<dbReference type="Proteomes" id="UP000054248">
    <property type="component" value="Unassembled WGS sequence"/>
</dbReference>
<evidence type="ECO:0000313" key="1">
    <source>
        <dbReference type="EMBL" id="KIO32017.1"/>
    </source>
</evidence>
<protein>
    <submittedName>
        <fullName evidence="1">Uncharacterized protein</fullName>
    </submittedName>
</protein>
<name>A0A0C3ME23_9AGAM</name>
<dbReference type="EMBL" id="KN822958">
    <property type="protein sequence ID" value="KIO32017.1"/>
    <property type="molecule type" value="Genomic_DNA"/>
</dbReference>
<keyword evidence="2" id="KW-1185">Reference proteome</keyword>
<reference evidence="1 2" key="1">
    <citation type="submission" date="2014-04" db="EMBL/GenBank/DDBJ databases">
        <authorList>
            <consortium name="DOE Joint Genome Institute"/>
            <person name="Kuo A."/>
            <person name="Girlanda M."/>
            <person name="Perotto S."/>
            <person name="Kohler A."/>
            <person name="Nagy L.G."/>
            <person name="Floudas D."/>
            <person name="Copeland A."/>
            <person name="Barry K.W."/>
            <person name="Cichocki N."/>
            <person name="Veneault-Fourrey C."/>
            <person name="LaButti K."/>
            <person name="Lindquist E.A."/>
            <person name="Lipzen A."/>
            <person name="Lundell T."/>
            <person name="Morin E."/>
            <person name="Murat C."/>
            <person name="Sun H."/>
            <person name="Tunlid A."/>
            <person name="Henrissat B."/>
            <person name="Grigoriev I.V."/>
            <person name="Hibbett D.S."/>
            <person name="Martin F."/>
            <person name="Nordberg H.P."/>
            <person name="Cantor M.N."/>
            <person name="Hua S.X."/>
        </authorList>
    </citation>
    <scope>NUCLEOTIDE SEQUENCE [LARGE SCALE GENOMIC DNA]</scope>
    <source>
        <strain evidence="1 2">MUT 4182</strain>
    </source>
</reference>
<reference evidence="2" key="2">
    <citation type="submission" date="2015-01" db="EMBL/GenBank/DDBJ databases">
        <title>Evolutionary Origins and Diversification of the Mycorrhizal Mutualists.</title>
        <authorList>
            <consortium name="DOE Joint Genome Institute"/>
            <consortium name="Mycorrhizal Genomics Consortium"/>
            <person name="Kohler A."/>
            <person name="Kuo A."/>
            <person name="Nagy L.G."/>
            <person name="Floudas D."/>
            <person name="Copeland A."/>
            <person name="Barry K.W."/>
            <person name="Cichocki N."/>
            <person name="Veneault-Fourrey C."/>
            <person name="LaButti K."/>
            <person name="Lindquist E.A."/>
            <person name="Lipzen A."/>
            <person name="Lundell T."/>
            <person name="Morin E."/>
            <person name="Murat C."/>
            <person name="Riley R."/>
            <person name="Ohm R."/>
            <person name="Sun H."/>
            <person name="Tunlid A."/>
            <person name="Henrissat B."/>
            <person name="Grigoriev I.V."/>
            <person name="Hibbett D.S."/>
            <person name="Martin F."/>
        </authorList>
    </citation>
    <scope>NUCLEOTIDE SEQUENCE [LARGE SCALE GENOMIC DNA]</scope>
    <source>
        <strain evidence="2">MUT 4182</strain>
    </source>
</reference>
<sequence>MYYGVPNLSTRCVSYAKGWFGINRSKELAAWTFCICEESRTAAPYRRSSDTATPGQKAAAAVWTYGSKTEELRLSWLTDNEEECELAGYVHRNNLDSLHFHRLGDMETMGRFIEEDRVVRGDAFRMSATLTPCAPAICLQSQR</sequence>
<gene>
    <name evidence="1" type="ORF">M407DRAFT_118629</name>
</gene>
<dbReference type="AlphaFoldDB" id="A0A0C3ME23"/>
<dbReference type="HOGENOM" id="CLU_1807644_0_0_1"/>
<accession>A0A0C3ME23</accession>
<organism evidence="1 2">
    <name type="scientific">Tulasnella calospora MUT 4182</name>
    <dbReference type="NCBI Taxonomy" id="1051891"/>
    <lineage>
        <taxon>Eukaryota</taxon>
        <taxon>Fungi</taxon>
        <taxon>Dikarya</taxon>
        <taxon>Basidiomycota</taxon>
        <taxon>Agaricomycotina</taxon>
        <taxon>Agaricomycetes</taxon>
        <taxon>Cantharellales</taxon>
        <taxon>Tulasnellaceae</taxon>
        <taxon>Tulasnella</taxon>
    </lineage>
</organism>
<proteinExistence type="predicted"/>